<evidence type="ECO:0000256" key="2">
    <source>
        <dbReference type="ARBA" id="ARBA00022475"/>
    </source>
</evidence>
<dbReference type="Pfam" id="PF02518">
    <property type="entry name" value="HATPase_c"/>
    <property type="match status" value="1"/>
</dbReference>
<dbReference type="SUPFAM" id="SSF55874">
    <property type="entry name" value="ATPase domain of HSP90 chaperone/DNA topoisomerase II/histidine kinase"/>
    <property type="match status" value="1"/>
</dbReference>
<evidence type="ECO:0000256" key="6">
    <source>
        <dbReference type="ARBA" id="ARBA00023136"/>
    </source>
</evidence>
<evidence type="ECO:0000313" key="9">
    <source>
        <dbReference type="EMBL" id="MEF2965472.1"/>
    </source>
</evidence>
<evidence type="ECO:0000256" key="7">
    <source>
        <dbReference type="SAM" id="Phobius"/>
    </source>
</evidence>
<dbReference type="Pfam" id="PF06580">
    <property type="entry name" value="His_kinase"/>
    <property type="match status" value="1"/>
</dbReference>
<dbReference type="RefSeq" id="WP_331845701.1">
    <property type="nucleotide sequence ID" value="NZ_JAZHPZ010000002.1"/>
</dbReference>
<dbReference type="PROSITE" id="PS50885">
    <property type="entry name" value="HAMP"/>
    <property type="match status" value="1"/>
</dbReference>
<reference evidence="9 10" key="1">
    <citation type="submission" date="2024-02" db="EMBL/GenBank/DDBJ databases">
        <title>A nitrogen-fixing paenibacillus bacterium.</title>
        <authorList>
            <person name="Zhang W.L."/>
            <person name="Chen S.F."/>
        </authorList>
    </citation>
    <scope>NUCLEOTIDE SEQUENCE [LARGE SCALE GENOMIC DNA]</scope>
    <source>
        <strain evidence="9 10">M1</strain>
    </source>
</reference>
<dbReference type="SMART" id="SM00387">
    <property type="entry name" value="HATPase_c"/>
    <property type="match status" value="1"/>
</dbReference>
<dbReference type="InterPro" id="IPR003594">
    <property type="entry name" value="HATPase_dom"/>
</dbReference>
<dbReference type="PANTHER" id="PTHR34220">
    <property type="entry name" value="SENSOR HISTIDINE KINASE YPDA"/>
    <property type="match status" value="1"/>
</dbReference>
<evidence type="ECO:0000256" key="4">
    <source>
        <dbReference type="ARBA" id="ARBA00022679"/>
    </source>
</evidence>
<dbReference type="CDD" id="cd06225">
    <property type="entry name" value="HAMP"/>
    <property type="match status" value="1"/>
</dbReference>
<evidence type="ECO:0000256" key="5">
    <source>
        <dbReference type="ARBA" id="ARBA00022777"/>
    </source>
</evidence>
<comment type="caution">
    <text evidence="9">The sequence shown here is derived from an EMBL/GenBank/DDBJ whole genome shotgun (WGS) entry which is preliminary data.</text>
</comment>
<feature type="transmembrane region" description="Helical" evidence="7">
    <location>
        <begin position="298"/>
        <end position="317"/>
    </location>
</feature>
<dbReference type="GO" id="GO:0004673">
    <property type="term" value="F:protein histidine kinase activity"/>
    <property type="evidence" value="ECO:0007669"/>
    <property type="project" value="UniProtKB-EC"/>
</dbReference>
<dbReference type="SUPFAM" id="SSF158472">
    <property type="entry name" value="HAMP domain-like"/>
    <property type="match status" value="1"/>
</dbReference>
<dbReference type="InterPro" id="IPR010559">
    <property type="entry name" value="Sig_transdc_His_kin_internal"/>
</dbReference>
<dbReference type="EC" id="2.7.13.3" evidence="9"/>
<evidence type="ECO:0000256" key="1">
    <source>
        <dbReference type="ARBA" id="ARBA00004651"/>
    </source>
</evidence>
<name>A0ABU7VP10_9BACL</name>
<dbReference type="InterPro" id="IPR003660">
    <property type="entry name" value="HAMP_dom"/>
</dbReference>
<keyword evidence="5 9" id="KW-0418">Kinase</keyword>
<dbReference type="Gene3D" id="3.30.450.20">
    <property type="entry name" value="PAS domain"/>
    <property type="match status" value="1"/>
</dbReference>
<keyword evidence="6 7" id="KW-0472">Membrane</keyword>
<keyword evidence="10" id="KW-1185">Reference proteome</keyword>
<dbReference type="Pfam" id="PF00672">
    <property type="entry name" value="HAMP"/>
    <property type="match status" value="1"/>
</dbReference>
<dbReference type="Gene3D" id="3.30.565.10">
    <property type="entry name" value="Histidine kinase-like ATPase, C-terminal domain"/>
    <property type="match status" value="1"/>
</dbReference>
<feature type="transmembrane region" description="Helical" evidence="7">
    <location>
        <begin position="20"/>
        <end position="41"/>
    </location>
</feature>
<dbReference type="PANTHER" id="PTHR34220:SF7">
    <property type="entry name" value="SENSOR HISTIDINE KINASE YPDA"/>
    <property type="match status" value="1"/>
</dbReference>
<organism evidence="9 10">
    <name type="scientific">Paenibacillus haidiansis</name>
    <dbReference type="NCBI Taxonomy" id="1574488"/>
    <lineage>
        <taxon>Bacteria</taxon>
        <taxon>Bacillati</taxon>
        <taxon>Bacillota</taxon>
        <taxon>Bacilli</taxon>
        <taxon>Bacillales</taxon>
        <taxon>Paenibacillaceae</taxon>
        <taxon>Paenibacillus</taxon>
    </lineage>
</organism>
<evidence type="ECO:0000256" key="3">
    <source>
        <dbReference type="ARBA" id="ARBA00022553"/>
    </source>
</evidence>
<accession>A0ABU7VP10</accession>
<dbReference type="EMBL" id="JAZHPZ010000002">
    <property type="protein sequence ID" value="MEF2965472.1"/>
    <property type="molecule type" value="Genomic_DNA"/>
</dbReference>
<evidence type="ECO:0000259" key="8">
    <source>
        <dbReference type="PROSITE" id="PS50885"/>
    </source>
</evidence>
<dbReference type="Proteomes" id="UP001306950">
    <property type="component" value="Unassembled WGS sequence"/>
</dbReference>
<gene>
    <name evidence="9" type="ORF">V3851_06460</name>
</gene>
<dbReference type="InterPro" id="IPR050640">
    <property type="entry name" value="Bact_2-comp_sensor_kinase"/>
</dbReference>
<keyword evidence="4 9" id="KW-0808">Transferase</keyword>
<keyword evidence="2" id="KW-1003">Cell membrane</keyword>
<evidence type="ECO:0000313" key="10">
    <source>
        <dbReference type="Proteomes" id="UP001306950"/>
    </source>
</evidence>
<protein>
    <submittedName>
        <fullName evidence="9">Sensor histidine kinase</fullName>
        <ecNumber evidence="9">2.7.13.3</ecNumber>
    </submittedName>
</protein>
<proteinExistence type="predicted"/>
<dbReference type="Gene3D" id="1.10.8.500">
    <property type="entry name" value="HAMP domain in histidine kinase"/>
    <property type="match status" value="1"/>
</dbReference>
<keyword evidence="3" id="KW-0597">Phosphoprotein</keyword>
<sequence>MTLSSLRNKISPKLGIQGKIFMAFGLLSLLSIVTITAIIYINMRETIKHNAITSVADSIRQADESLNLMLEEIDRLNTIAVTNKNTVIDTVLSPSEEISYEWFLEQKRINEFLSSLIDYKPYISRIAVIGLNGKVFFTGNPWIDRNFLKTETMEFMLNNGERHAYLKQSGTSDAISVGRVIRYNRETIGVVMVDLNYDFIRNTYGVKPTADSVLYVLDERMELVYRSDSAPASISPQMEKTIYANPQATGTIQEAKEQKIDGKSYIVVSRRSEHTGWITRALIPLDSLLSESVKIRNLIVEVSVIVFIAVLIGSLQMSSRTTLHIRRLKTMMMRVKDGNLSFPKTEINTKDEIGELYRVFISMVDELKRLMEDIRISEQAKHEAELTALQAQIRPHFLYNSLNTIKYLAKLNGVPNIEEVSGSLIELMRGVLGNSNEFLTVREELDYVNCYVSIVKYKYMGPIPVHIQVEDDALLDCRVLKLMLQPIVENAILHGIGPSAKGGFILIRVYGEREDLLIEIMDNGPGMSQEKMHSLLEESGRKESPSRFSGIGVRNVHERICRMYGEPYGIKLFSEEGLYTKVEIRFPQMRAAENLPEEVS</sequence>
<dbReference type="SMART" id="SM00304">
    <property type="entry name" value="HAMP"/>
    <property type="match status" value="1"/>
</dbReference>
<feature type="domain" description="HAMP" evidence="8">
    <location>
        <begin position="319"/>
        <end position="372"/>
    </location>
</feature>
<keyword evidence="7" id="KW-0812">Transmembrane</keyword>
<comment type="subcellular location">
    <subcellularLocation>
        <location evidence="1">Cell membrane</location>
        <topology evidence="1">Multi-pass membrane protein</topology>
    </subcellularLocation>
</comment>
<dbReference type="InterPro" id="IPR036890">
    <property type="entry name" value="HATPase_C_sf"/>
</dbReference>
<keyword evidence="7" id="KW-1133">Transmembrane helix</keyword>